<evidence type="ECO:0000256" key="2">
    <source>
        <dbReference type="ARBA" id="ARBA00009773"/>
    </source>
</evidence>
<dbReference type="PANTHER" id="PTHR21716">
    <property type="entry name" value="TRANSMEMBRANE PROTEIN"/>
    <property type="match status" value="1"/>
</dbReference>
<feature type="transmembrane region" description="Helical" evidence="8">
    <location>
        <begin position="349"/>
        <end position="369"/>
    </location>
</feature>
<keyword evidence="5 8" id="KW-0812">Transmembrane</keyword>
<sequence length="385" mass="42911">MDLNKKDMKNIMLLIVFAVLFYICVQKINSVAAGVMFVWHLVFPFILGGAIAFILNVPMHALENRLFGKLKERGKAKKIARPASLVLSILFVIVVIWIVLVVLIPEIGSTFTSLSRQLEIAIPKMELWLTETFQNNDLIEEQINTVFNSLEFNWNRIIETGIDFLKNGAGNVLGTTFSVAMTLINSVMNFVIAFVFACYVLLQKEKLSVQIKKVLYAFFPGKVVRQVLKVASLSYKTFSNFVTGQCLEAVILGTMFFVVMTILKFPYALLVGVVIACTALIPIFGAFIGCVVGTFLILVVNPMRAVAFVILFLVLQQIEGNLIYPHVVGNSVGLPSIWVLMAVTVGGNLMGVVGMLVFIPLTSILYALFRQIVHKRLKERKIHDI</sequence>
<evidence type="ECO:0000313" key="10">
    <source>
        <dbReference type="Proteomes" id="UP000886814"/>
    </source>
</evidence>
<comment type="similarity">
    <text evidence="2">Belongs to the autoinducer-2 exporter (AI-2E) (TC 2.A.86) family.</text>
</comment>
<dbReference type="GO" id="GO:0055085">
    <property type="term" value="P:transmembrane transport"/>
    <property type="evidence" value="ECO:0007669"/>
    <property type="project" value="TreeGrafter"/>
</dbReference>
<dbReference type="Proteomes" id="UP000886814">
    <property type="component" value="Unassembled WGS sequence"/>
</dbReference>
<dbReference type="EMBL" id="DXIQ01000071">
    <property type="protein sequence ID" value="HIV39509.1"/>
    <property type="molecule type" value="Genomic_DNA"/>
</dbReference>
<evidence type="ECO:0000256" key="3">
    <source>
        <dbReference type="ARBA" id="ARBA00022448"/>
    </source>
</evidence>
<feature type="transmembrane region" description="Helical" evidence="8">
    <location>
        <begin position="83"/>
        <end position="104"/>
    </location>
</feature>
<comment type="caution">
    <text evidence="9">The sequence shown here is derived from an EMBL/GenBank/DDBJ whole genome shotgun (WGS) entry which is preliminary data.</text>
</comment>
<feature type="transmembrane region" description="Helical" evidence="8">
    <location>
        <begin position="43"/>
        <end position="62"/>
    </location>
</feature>
<evidence type="ECO:0000256" key="4">
    <source>
        <dbReference type="ARBA" id="ARBA00022475"/>
    </source>
</evidence>
<keyword evidence="6 8" id="KW-1133">Transmembrane helix</keyword>
<evidence type="ECO:0000313" key="9">
    <source>
        <dbReference type="EMBL" id="HIV39509.1"/>
    </source>
</evidence>
<comment type="subcellular location">
    <subcellularLocation>
        <location evidence="1">Cell membrane</location>
        <topology evidence="1">Multi-pass membrane protein</topology>
    </subcellularLocation>
</comment>
<dbReference type="GO" id="GO:0005886">
    <property type="term" value="C:plasma membrane"/>
    <property type="evidence" value="ECO:0007669"/>
    <property type="project" value="UniProtKB-SubCell"/>
</dbReference>
<reference evidence="9" key="2">
    <citation type="submission" date="2021-04" db="EMBL/GenBank/DDBJ databases">
        <authorList>
            <person name="Gilroy R."/>
        </authorList>
    </citation>
    <scope>NUCLEOTIDE SEQUENCE</scope>
    <source>
        <strain evidence="9">CHK195-9823</strain>
    </source>
</reference>
<proteinExistence type="inferred from homology"/>
<dbReference type="InterPro" id="IPR002549">
    <property type="entry name" value="AI-2E-like"/>
</dbReference>
<evidence type="ECO:0000256" key="6">
    <source>
        <dbReference type="ARBA" id="ARBA00022989"/>
    </source>
</evidence>
<feature type="transmembrane region" description="Helical" evidence="8">
    <location>
        <begin position="241"/>
        <end position="260"/>
    </location>
</feature>
<accession>A0A9D1TG36</accession>
<keyword evidence="7 8" id="KW-0472">Membrane</keyword>
<organism evidence="9 10">
    <name type="scientific">Candidatus Blautia stercorigallinarum</name>
    <dbReference type="NCBI Taxonomy" id="2838501"/>
    <lineage>
        <taxon>Bacteria</taxon>
        <taxon>Bacillati</taxon>
        <taxon>Bacillota</taxon>
        <taxon>Clostridia</taxon>
        <taxon>Lachnospirales</taxon>
        <taxon>Lachnospiraceae</taxon>
        <taxon>Blautia</taxon>
    </lineage>
</organism>
<feature type="transmembrane region" description="Helical" evidence="8">
    <location>
        <begin position="177"/>
        <end position="202"/>
    </location>
</feature>
<dbReference type="AlphaFoldDB" id="A0A9D1TG36"/>
<keyword evidence="3" id="KW-0813">Transport</keyword>
<dbReference type="Pfam" id="PF01594">
    <property type="entry name" value="AI-2E_transport"/>
    <property type="match status" value="1"/>
</dbReference>
<feature type="transmembrane region" description="Helical" evidence="8">
    <location>
        <begin position="267"/>
        <end position="289"/>
    </location>
</feature>
<evidence type="ECO:0000256" key="8">
    <source>
        <dbReference type="SAM" id="Phobius"/>
    </source>
</evidence>
<dbReference type="PANTHER" id="PTHR21716:SF53">
    <property type="entry name" value="PERMEASE PERM-RELATED"/>
    <property type="match status" value="1"/>
</dbReference>
<gene>
    <name evidence="9" type="ORF">H9747_11040</name>
</gene>
<reference evidence="9" key="1">
    <citation type="journal article" date="2021" name="PeerJ">
        <title>Extensive microbial diversity within the chicken gut microbiome revealed by metagenomics and culture.</title>
        <authorList>
            <person name="Gilroy R."/>
            <person name="Ravi A."/>
            <person name="Getino M."/>
            <person name="Pursley I."/>
            <person name="Horton D.L."/>
            <person name="Alikhan N.F."/>
            <person name="Baker D."/>
            <person name="Gharbi K."/>
            <person name="Hall N."/>
            <person name="Watson M."/>
            <person name="Adriaenssens E.M."/>
            <person name="Foster-Nyarko E."/>
            <person name="Jarju S."/>
            <person name="Secka A."/>
            <person name="Antonio M."/>
            <person name="Oren A."/>
            <person name="Chaudhuri R.R."/>
            <person name="La Ragione R."/>
            <person name="Hildebrand F."/>
            <person name="Pallen M.J."/>
        </authorList>
    </citation>
    <scope>NUCLEOTIDE SEQUENCE</scope>
    <source>
        <strain evidence="9">CHK195-9823</strain>
    </source>
</reference>
<keyword evidence="4" id="KW-1003">Cell membrane</keyword>
<protein>
    <submittedName>
        <fullName evidence="9">AI-2E family transporter</fullName>
    </submittedName>
</protein>
<evidence type="ECO:0000256" key="7">
    <source>
        <dbReference type="ARBA" id="ARBA00023136"/>
    </source>
</evidence>
<evidence type="ECO:0000256" key="1">
    <source>
        <dbReference type="ARBA" id="ARBA00004651"/>
    </source>
</evidence>
<evidence type="ECO:0000256" key="5">
    <source>
        <dbReference type="ARBA" id="ARBA00022692"/>
    </source>
</evidence>
<name>A0A9D1TG36_9FIRM</name>